<gene>
    <name evidence="2" type="ORF">GQE99_01150</name>
</gene>
<sequence>MRPNWLALAILACISSPATAGPPLITESDGFRLYCNSSDGCGPEDAMRQQGDQALAEMEEIKAWLSDLDFPDSDTLEHSEETDQEFLRVDPQPAAGRCGKNATACFRIDLLDNARIYLPQENLGDILYDPSTLAHEYLHSRQPPQKARGANWLREGVATAVGTAWGERNGLSDGVYPPVYYMTLDRSFFEVADPGYGNWAYLLDIGQQMGSRDRVQYLADDVFMKAAERYDSAPDAMTPLYDAGKVGGNTFDKRFPRFVARFNNMETTGSADSTYQYYGEIEEETVAFDGTDRADHVDIEGEANIYAAEPRHLKLEIGGEGADKAPKDRLLMADIEIVDGDALSDLALVSEHAMGETQHRKSYMVDGSNPPEELGLSRVVYAPSSMAGEDTDPSAFRLRVRVTPIEFAPPVCFQAGQPSSLSPVGFDPDRTDNWRLETDNGTVDGLSLTPAHAGEMEVRVVIDSPVTRQTGSLAPKKPATTEVSLGTYDVADDDCMIRMTAGPAVITYTTKGSYSEYLAPTGDAIYWAPMDLAVYHNGWQDVPPMARQMMVGRMATQIPATGYVAPGEDEAQGVFLSRMPHAYSKRFAWAAVREAFDIDGASPPKRRAADCPDGGTGCTMTTLSMDGHAVPIFFDAQRRPVRVTLNGENVDFEYGTWQIRRPPGW</sequence>
<feature type="chain" id="PRO_5032960496" evidence="1">
    <location>
        <begin position="21"/>
        <end position="665"/>
    </location>
</feature>
<keyword evidence="1" id="KW-0732">Signal</keyword>
<dbReference type="EMBL" id="WTUX01000002">
    <property type="protein sequence ID" value="MZR11640.1"/>
    <property type="molecule type" value="Genomic_DNA"/>
</dbReference>
<accession>A0A845LUU9</accession>
<reference evidence="2 3" key="1">
    <citation type="submission" date="2019-12" db="EMBL/GenBank/DDBJ databases">
        <title>Maritimibacter sp. nov. sp. isolated from sea sand.</title>
        <authorList>
            <person name="Kim J."/>
            <person name="Jeong S.E."/>
            <person name="Jung H.S."/>
            <person name="Jeon C.O."/>
        </authorList>
    </citation>
    <scope>NUCLEOTIDE SEQUENCE [LARGE SCALE GENOMIC DNA]</scope>
    <source>
        <strain evidence="2 3">DP07</strain>
    </source>
</reference>
<name>A0A845LUU9_9RHOB</name>
<comment type="caution">
    <text evidence="2">The sequence shown here is derived from an EMBL/GenBank/DDBJ whole genome shotgun (WGS) entry which is preliminary data.</text>
</comment>
<dbReference type="AlphaFoldDB" id="A0A845LUU9"/>
<dbReference type="RefSeq" id="WP_161349750.1">
    <property type="nucleotide sequence ID" value="NZ_WTUX01000002.1"/>
</dbReference>
<organism evidence="2 3">
    <name type="scientific">Maritimibacter harenae</name>
    <dbReference type="NCBI Taxonomy" id="2606218"/>
    <lineage>
        <taxon>Bacteria</taxon>
        <taxon>Pseudomonadati</taxon>
        <taxon>Pseudomonadota</taxon>
        <taxon>Alphaproteobacteria</taxon>
        <taxon>Rhodobacterales</taxon>
        <taxon>Roseobacteraceae</taxon>
        <taxon>Maritimibacter</taxon>
    </lineage>
</organism>
<protein>
    <submittedName>
        <fullName evidence="2">Uncharacterized protein</fullName>
    </submittedName>
</protein>
<feature type="signal peptide" evidence="1">
    <location>
        <begin position="1"/>
        <end position="20"/>
    </location>
</feature>
<keyword evidence="3" id="KW-1185">Reference proteome</keyword>
<dbReference type="Proteomes" id="UP000467322">
    <property type="component" value="Unassembled WGS sequence"/>
</dbReference>
<proteinExistence type="predicted"/>
<evidence type="ECO:0000256" key="1">
    <source>
        <dbReference type="SAM" id="SignalP"/>
    </source>
</evidence>
<evidence type="ECO:0000313" key="2">
    <source>
        <dbReference type="EMBL" id="MZR11640.1"/>
    </source>
</evidence>
<evidence type="ECO:0000313" key="3">
    <source>
        <dbReference type="Proteomes" id="UP000467322"/>
    </source>
</evidence>